<keyword evidence="9" id="KW-1185">Reference proteome</keyword>
<dbReference type="Pfam" id="PF00881">
    <property type="entry name" value="Nitroreductase"/>
    <property type="match status" value="1"/>
</dbReference>
<dbReference type="CDD" id="cd02149">
    <property type="entry name" value="NfsB-like"/>
    <property type="match status" value="1"/>
</dbReference>
<evidence type="ECO:0000259" key="7">
    <source>
        <dbReference type="Pfam" id="PF00881"/>
    </source>
</evidence>
<dbReference type="InterPro" id="IPR029479">
    <property type="entry name" value="Nitroreductase"/>
</dbReference>
<comment type="cofactor">
    <cofactor evidence="1">
        <name>FMN</name>
        <dbReference type="ChEBI" id="CHEBI:58210"/>
    </cofactor>
</comment>
<dbReference type="PANTHER" id="PTHR43673:SF2">
    <property type="entry name" value="NITROREDUCTASE"/>
    <property type="match status" value="1"/>
</dbReference>
<evidence type="ECO:0000256" key="1">
    <source>
        <dbReference type="ARBA" id="ARBA00001917"/>
    </source>
</evidence>
<evidence type="ECO:0000313" key="9">
    <source>
        <dbReference type="Proteomes" id="UP000214646"/>
    </source>
</evidence>
<dbReference type="Gene3D" id="3.40.109.10">
    <property type="entry name" value="NADH Oxidase"/>
    <property type="match status" value="1"/>
</dbReference>
<keyword evidence="6" id="KW-0560">Oxidoreductase</keyword>
<dbReference type="OrthoDB" id="9812105at2"/>
<proteinExistence type="inferred from homology"/>
<dbReference type="Proteomes" id="UP000214646">
    <property type="component" value="Unassembled WGS sequence"/>
</dbReference>
<comment type="similarity">
    <text evidence="2">Belongs to the nitroreductase family.</text>
</comment>
<evidence type="ECO:0000256" key="4">
    <source>
        <dbReference type="ARBA" id="ARBA00022643"/>
    </source>
</evidence>
<sequence>MRSVAPEAVLSQLQWRCAVKKFDATRKIPADLWTRLEEAVVLSPSSYGLQPWKFFVVTDPVVRARLQPAAFGQPQIVDASHLVVFTVKKGMCPDDAARLVARAAEVRGVPVESLEEHKKRMAGSLGSRPPEQIDAWMTRQVYIALGVFLTSAALLGVDACPMEGFAPDKFDEILGLSQKGYGSVVLATAGYRSPEDVYSAAAKVRYPHKEMIEHI</sequence>
<accession>A0A225EFQ0</accession>
<dbReference type="PANTHER" id="PTHR43673">
    <property type="entry name" value="NAD(P)H NITROREDUCTASE YDGI-RELATED"/>
    <property type="match status" value="1"/>
</dbReference>
<dbReference type="SUPFAM" id="SSF55469">
    <property type="entry name" value="FMN-dependent nitroreductase-like"/>
    <property type="match status" value="1"/>
</dbReference>
<keyword evidence="3" id="KW-0285">Flavoprotein</keyword>
<feature type="domain" description="Nitroreductase" evidence="7">
    <location>
        <begin position="14"/>
        <end position="191"/>
    </location>
</feature>
<dbReference type="AlphaFoldDB" id="A0A225EFQ0"/>
<dbReference type="GO" id="GO:0016491">
    <property type="term" value="F:oxidoreductase activity"/>
    <property type="evidence" value="ECO:0007669"/>
    <property type="project" value="UniProtKB-KW"/>
</dbReference>
<keyword evidence="4" id="KW-0288">FMN</keyword>
<dbReference type="EMBL" id="NIDE01000001">
    <property type="protein sequence ID" value="OWK47175.1"/>
    <property type="molecule type" value="Genomic_DNA"/>
</dbReference>
<evidence type="ECO:0000256" key="2">
    <source>
        <dbReference type="ARBA" id="ARBA00007118"/>
    </source>
</evidence>
<dbReference type="InterPro" id="IPR000415">
    <property type="entry name" value="Nitroreductase-like"/>
</dbReference>
<reference evidence="9" key="1">
    <citation type="submission" date="2017-06" db="EMBL/GenBank/DDBJ databases">
        <title>Genome analysis of Fimbriiglobus ruber SP5, the first member of the order Planctomycetales with confirmed chitinolytic capability.</title>
        <authorList>
            <person name="Ravin N.V."/>
            <person name="Rakitin A.L."/>
            <person name="Ivanova A.A."/>
            <person name="Beletsky A.V."/>
            <person name="Kulichevskaya I.S."/>
            <person name="Mardanov A.V."/>
            <person name="Dedysh S.N."/>
        </authorList>
    </citation>
    <scope>NUCLEOTIDE SEQUENCE [LARGE SCALE GENOMIC DNA]</scope>
    <source>
        <strain evidence="9">SP5</strain>
    </source>
</reference>
<evidence type="ECO:0000256" key="3">
    <source>
        <dbReference type="ARBA" id="ARBA00022630"/>
    </source>
</evidence>
<evidence type="ECO:0000256" key="5">
    <source>
        <dbReference type="ARBA" id="ARBA00022857"/>
    </source>
</evidence>
<organism evidence="8 9">
    <name type="scientific">Fimbriiglobus ruber</name>
    <dbReference type="NCBI Taxonomy" id="1908690"/>
    <lineage>
        <taxon>Bacteria</taxon>
        <taxon>Pseudomonadati</taxon>
        <taxon>Planctomycetota</taxon>
        <taxon>Planctomycetia</taxon>
        <taxon>Gemmatales</taxon>
        <taxon>Gemmataceae</taxon>
        <taxon>Fimbriiglobus</taxon>
    </lineage>
</organism>
<protein>
    <submittedName>
        <fullName evidence="8">Nitroreductase</fullName>
    </submittedName>
</protein>
<keyword evidence="5" id="KW-0521">NADP</keyword>
<comment type="caution">
    <text evidence="8">The sequence shown here is derived from an EMBL/GenBank/DDBJ whole genome shotgun (WGS) entry which is preliminary data.</text>
</comment>
<evidence type="ECO:0000313" key="8">
    <source>
        <dbReference type="EMBL" id="OWK47175.1"/>
    </source>
</evidence>
<gene>
    <name evidence="8" type="ORF">FRUB_00874</name>
</gene>
<evidence type="ECO:0000256" key="6">
    <source>
        <dbReference type="ARBA" id="ARBA00023002"/>
    </source>
</evidence>
<dbReference type="RefSeq" id="WP_088252309.1">
    <property type="nucleotide sequence ID" value="NZ_NIDE01000001.1"/>
</dbReference>
<name>A0A225EFQ0_9BACT</name>
<dbReference type="InterPro" id="IPR033878">
    <property type="entry name" value="NfsB-like"/>
</dbReference>